<dbReference type="Proteomes" id="UP001434883">
    <property type="component" value="Unassembled WGS sequence"/>
</dbReference>
<evidence type="ECO:0000313" key="2">
    <source>
        <dbReference type="Proteomes" id="UP001434883"/>
    </source>
</evidence>
<accession>A0ABV0RZG4</accession>
<name>A0ABV0RZG4_9TELE</name>
<gene>
    <name evidence="1" type="ORF">XENOCAPTIV_003973</name>
</gene>
<reference evidence="1 2" key="1">
    <citation type="submission" date="2021-06" db="EMBL/GenBank/DDBJ databases">
        <authorList>
            <person name="Palmer J.M."/>
        </authorList>
    </citation>
    <scope>NUCLEOTIDE SEQUENCE [LARGE SCALE GENOMIC DNA]</scope>
    <source>
        <strain evidence="1 2">XC_2019</strain>
        <tissue evidence="1">Muscle</tissue>
    </source>
</reference>
<organism evidence="1 2">
    <name type="scientific">Xenoophorus captivus</name>
    <dbReference type="NCBI Taxonomy" id="1517983"/>
    <lineage>
        <taxon>Eukaryota</taxon>
        <taxon>Metazoa</taxon>
        <taxon>Chordata</taxon>
        <taxon>Craniata</taxon>
        <taxon>Vertebrata</taxon>
        <taxon>Euteleostomi</taxon>
        <taxon>Actinopterygii</taxon>
        <taxon>Neopterygii</taxon>
        <taxon>Teleostei</taxon>
        <taxon>Neoteleostei</taxon>
        <taxon>Acanthomorphata</taxon>
        <taxon>Ovalentaria</taxon>
        <taxon>Atherinomorphae</taxon>
        <taxon>Cyprinodontiformes</taxon>
        <taxon>Goodeidae</taxon>
        <taxon>Xenoophorus</taxon>
    </lineage>
</organism>
<proteinExistence type="predicted"/>
<protein>
    <submittedName>
        <fullName evidence="1">Uncharacterized protein</fullName>
    </submittedName>
</protein>
<sequence length="114" mass="12862">MKISDTQTVFRSYLTLHMIDDRMTEFMCFCQQRDISALCSPPMPMITGGRDRLVGEGQEINSYCKVSLSLCLLGGGRWTARGIRDVGSENTTLEQFCEGRSLRALIQNCVMRVD</sequence>
<keyword evidence="2" id="KW-1185">Reference proteome</keyword>
<dbReference type="EMBL" id="JAHRIN010060228">
    <property type="protein sequence ID" value="MEQ2212722.1"/>
    <property type="molecule type" value="Genomic_DNA"/>
</dbReference>
<comment type="caution">
    <text evidence="1">The sequence shown here is derived from an EMBL/GenBank/DDBJ whole genome shotgun (WGS) entry which is preliminary data.</text>
</comment>
<evidence type="ECO:0000313" key="1">
    <source>
        <dbReference type="EMBL" id="MEQ2212722.1"/>
    </source>
</evidence>